<comment type="caution">
    <text evidence="1">The sequence shown here is derived from an EMBL/GenBank/DDBJ whole genome shotgun (WGS) entry which is preliminary data.</text>
</comment>
<keyword evidence="2" id="KW-1185">Reference proteome</keyword>
<gene>
    <name evidence="1" type="ORF">RMSM_02022</name>
</gene>
<dbReference type="PATRIC" id="fig|1265738.3.peg.2022"/>
<evidence type="ECO:0000313" key="2">
    <source>
        <dbReference type="Proteomes" id="UP000011991"/>
    </source>
</evidence>
<accession>M5RP26</accession>
<evidence type="ECO:0000313" key="1">
    <source>
        <dbReference type="EMBL" id="EMI21050.1"/>
    </source>
</evidence>
<name>M5RP26_9BACT</name>
<proteinExistence type="predicted"/>
<dbReference type="EMBL" id="ANOG01000284">
    <property type="protein sequence ID" value="EMI21050.1"/>
    <property type="molecule type" value="Genomic_DNA"/>
</dbReference>
<protein>
    <submittedName>
        <fullName evidence="1">Uncharacterized protein</fullName>
    </submittedName>
</protein>
<dbReference type="AlphaFoldDB" id="M5RP26"/>
<sequence length="47" mass="5443">MQGSRIVFLRDSETPGLRNPTNWVDLRQINELTRNRSRDQSVAINST</sequence>
<reference evidence="1 2" key="1">
    <citation type="journal article" date="2013" name="Mar. Genomics">
        <title>Expression of sulfatases in Rhodopirellula baltica and the diversity of sulfatases in the genus Rhodopirellula.</title>
        <authorList>
            <person name="Wegner C.E."/>
            <person name="Richter-Heitmann T."/>
            <person name="Klindworth A."/>
            <person name="Klockow C."/>
            <person name="Richter M."/>
            <person name="Achstetter T."/>
            <person name="Glockner F.O."/>
            <person name="Harder J."/>
        </authorList>
    </citation>
    <scope>NUCLEOTIDE SEQUENCE [LARGE SCALE GENOMIC DNA]</scope>
    <source>
        <strain evidence="1 2">SM1</strain>
    </source>
</reference>
<dbReference type="Proteomes" id="UP000011991">
    <property type="component" value="Unassembled WGS sequence"/>
</dbReference>
<organism evidence="1 2">
    <name type="scientific">Rhodopirellula maiorica SM1</name>
    <dbReference type="NCBI Taxonomy" id="1265738"/>
    <lineage>
        <taxon>Bacteria</taxon>
        <taxon>Pseudomonadati</taxon>
        <taxon>Planctomycetota</taxon>
        <taxon>Planctomycetia</taxon>
        <taxon>Pirellulales</taxon>
        <taxon>Pirellulaceae</taxon>
        <taxon>Novipirellula</taxon>
    </lineage>
</organism>